<evidence type="ECO:0000313" key="21">
    <source>
        <dbReference type="Proteomes" id="UP000027135"/>
    </source>
</evidence>
<evidence type="ECO:0000259" key="19">
    <source>
        <dbReference type="SMART" id="SM00978"/>
    </source>
</evidence>
<keyword evidence="11 16" id="KW-0496">Mitochondrion</keyword>
<dbReference type="EMBL" id="KK852867">
    <property type="protein sequence ID" value="KDR14720.1"/>
    <property type="molecule type" value="Genomic_DNA"/>
</dbReference>
<feature type="compositionally biased region" description="Polar residues" evidence="18">
    <location>
        <begin position="16"/>
        <end position="35"/>
    </location>
</feature>
<dbReference type="InParanoid" id="A0A067QYX4"/>
<keyword evidence="17" id="KW-0175">Coiled coil</keyword>
<dbReference type="GO" id="GO:0030150">
    <property type="term" value="P:protein import into mitochondrial matrix"/>
    <property type="evidence" value="ECO:0007669"/>
    <property type="project" value="InterPro"/>
</dbReference>
<evidence type="ECO:0000313" key="20">
    <source>
        <dbReference type="EMBL" id="KDR14720.1"/>
    </source>
</evidence>
<dbReference type="PIRSF" id="PIRSF037871">
    <property type="entry name" value="TIM44"/>
    <property type="match status" value="1"/>
</dbReference>
<keyword evidence="3 16" id="KW-0813">Transport</keyword>
<dbReference type="SMART" id="SM00978">
    <property type="entry name" value="Tim44"/>
    <property type="match status" value="1"/>
</dbReference>
<protein>
    <recommendedName>
        <fullName evidence="15 16">Mitochondrial import inner membrane translocase subunit TIM44</fullName>
    </recommendedName>
</protein>
<keyword evidence="7" id="KW-0067">ATP-binding</keyword>
<comment type="function">
    <text evidence="13">Essential component of the PAM complex, a complex required for the translocation of transit peptide-containing proteins from the inner membrane into the mitochondrial matrix in an ATP-dependent manner. Recruits mitochondrial HSP70 to drive protein translocation into the matrix using ATP as an energy source.</text>
</comment>
<dbReference type="OMA" id="NFQMEPF"/>
<evidence type="ECO:0000256" key="4">
    <source>
        <dbReference type="ARBA" id="ARBA00022553"/>
    </source>
</evidence>
<dbReference type="STRING" id="136037.A0A067QYX4"/>
<keyword evidence="6 16" id="KW-0999">Mitochondrion inner membrane</keyword>
<dbReference type="Pfam" id="PF04280">
    <property type="entry name" value="Tim44"/>
    <property type="match status" value="1"/>
</dbReference>
<sequence length="478" mass="54623">MRVLRFHQMRDDKNQESYGSRQSQQNNKRCSPNKQQFRQRILHKPGEVATKIYHFTRIYLLRYPAISQVECGHNAIRYFSSPARRPNFLSQLLENIKQDMAKNKEMKESLKKFREEAEKLEQSEALQKARQKFQSVESEASRGSEVLKDTLGSLKGKVQEALEEASKSDIAKKAGQLTEGLGKTAREAAETLSEQSQKLGKTGAFQTVSETAKIVKKELDEGGIHAHVYRPPARLRKRVETSEDVDDKVIEPNTKATGMELHKDSKFYQNWQNFKDNNPYVNKVLDWKIKYDESDNPVIRASRLLTDKVSDIVGGLFQKTELSETLTEICKLDPSFDKIKFLRDCEQDIIPNILEAIVQGDLEILRDWCYEAPFNLLATPIRQAAAAGYRLDSKILDIDNVDLAMGKVMDQGPVLIVTFTSQQILCARDNKNNVVEGDPDKILRVHYVWVLCRDRAEVNPRAAWKLLDLSASSTEQFV</sequence>
<evidence type="ECO:0000256" key="11">
    <source>
        <dbReference type="ARBA" id="ARBA00023128"/>
    </source>
</evidence>
<evidence type="ECO:0000256" key="2">
    <source>
        <dbReference type="ARBA" id="ARBA00009597"/>
    </source>
</evidence>
<gene>
    <name evidence="20" type="ORF">L798_11539</name>
</gene>
<evidence type="ECO:0000256" key="16">
    <source>
        <dbReference type="PIRNR" id="PIRNR037871"/>
    </source>
</evidence>
<dbReference type="PANTHER" id="PTHR10721:SF1">
    <property type="entry name" value="MITOCHONDRIAL IMPORT INNER MEMBRANE TRANSLOCASE SUBUNIT TIM44"/>
    <property type="match status" value="1"/>
</dbReference>
<dbReference type="Proteomes" id="UP000027135">
    <property type="component" value="Unassembled WGS sequence"/>
</dbReference>
<dbReference type="GO" id="GO:0005524">
    <property type="term" value="F:ATP binding"/>
    <property type="evidence" value="ECO:0007669"/>
    <property type="project" value="UniProtKB-KW"/>
</dbReference>
<dbReference type="AlphaFoldDB" id="A0A067QYX4"/>
<keyword evidence="9" id="KW-0809">Transit peptide</keyword>
<dbReference type="OrthoDB" id="10265990at2759"/>
<dbReference type="eggNOG" id="KOG2580">
    <property type="taxonomic scope" value="Eukaryota"/>
</dbReference>
<evidence type="ECO:0000256" key="13">
    <source>
        <dbReference type="ARBA" id="ARBA00057148"/>
    </source>
</evidence>
<evidence type="ECO:0000256" key="12">
    <source>
        <dbReference type="ARBA" id="ARBA00023136"/>
    </source>
</evidence>
<feature type="domain" description="Tim44-like" evidence="19">
    <location>
        <begin position="322"/>
        <end position="471"/>
    </location>
</feature>
<evidence type="ECO:0000256" key="9">
    <source>
        <dbReference type="ARBA" id="ARBA00022946"/>
    </source>
</evidence>
<evidence type="ECO:0000256" key="5">
    <source>
        <dbReference type="ARBA" id="ARBA00022741"/>
    </source>
</evidence>
<reference evidence="20 21" key="1">
    <citation type="journal article" date="2014" name="Nat. Commun.">
        <title>Molecular traces of alternative social organization in a termite genome.</title>
        <authorList>
            <person name="Terrapon N."/>
            <person name="Li C."/>
            <person name="Robertson H.M."/>
            <person name="Ji L."/>
            <person name="Meng X."/>
            <person name="Booth W."/>
            <person name="Chen Z."/>
            <person name="Childers C.P."/>
            <person name="Glastad K.M."/>
            <person name="Gokhale K."/>
            <person name="Gowin J."/>
            <person name="Gronenberg W."/>
            <person name="Hermansen R.A."/>
            <person name="Hu H."/>
            <person name="Hunt B.G."/>
            <person name="Huylmans A.K."/>
            <person name="Khalil S.M."/>
            <person name="Mitchell R.D."/>
            <person name="Munoz-Torres M.C."/>
            <person name="Mustard J.A."/>
            <person name="Pan H."/>
            <person name="Reese J.T."/>
            <person name="Scharf M.E."/>
            <person name="Sun F."/>
            <person name="Vogel H."/>
            <person name="Xiao J."/>
            <person name="Yang W."/>
            <person name="Yang Z."/>
            <person name="Yang Z."/>
            <person name="Zhou J."/>
            <person name="Zhu J."/>
            <person name="Brent C.S."/>
            <person name="Elsik C.G."/>
            <person name="Goodisman M.A."/>
            <person name="Liberles D.A."/>
            <person name="Roe R.M."/>
            <person name="Vargo E.L."/>
            <person name="Vilcinskas A."/>
            <person name="Wang J."/>
            <person name="Bornberg-Bauer E."/>
            <person name="Korb J."/>
            <person name="Zhang G."/>
            <person name="Liebig J."/>
        </authorList>
    </citation>
    <scope>NUCLEOTIDE SEQUENCE [LARGE SCALE GENOMIC DNA]</scope>
    <source>
        <tissue evidence="20">Whole organism</tissue>
    </source>
</reference>
<organism evidence="20 21">
    <name type="scientific">Zootermopsis nevadensis</name>
    <name type="common">Dampwood termite</name>
    <dbReference type="NCBI Taxonomy" id="136037"/>
    <lineage>
        <taxon>Eukaryota</taxon>
        <taxon>Metazoa</taxon>
        <taxon>Ecdysozoa</taxon>
        <taxon>Arthropoda</taxon>
        <taxon>Hexapoda</taxon>
        <taxon>Insecta</taxon>
        <taxon>Pterygota</taxon>
        <taxon>Neoptera</taxon>
        <taxon>Polyneoptera</taxon>
        <taxon>Dictyoptera</taxon>
        <taxon>Blattodea</taxon>
        <taxon>Blattoidea</taxon>
        <taxon>Termitoidae</taxon>
        <taxon>Termopsidae</taxon>
        <taxon>Zootermopsis</taxon>
    </lineage>
</organism>
<dbReference type="SUPFAM" id="SSF54427">
    <property type="entry name" value="NTF2-like"/>
    <property type="match status" value="1"/>
</dbReference>
<evidence type="ECO:0000256" key="7">
    <source>
        <dbReference type="ARBA" id="ARBA00022840"/>
    </source>
</evidence>
<evidence type="ECO:0000256" key="14">
    <source>
        <dbReference type="ARBA" id="ARBA00063163"/>
    </source>
</evidence>
<keyword evidence="10 16" id="KW-0811">Translocation</keyword>
<keyword evidence="21" id="KW-1185">Reference proteome</keyword>
<keyword evidence="12 16" id="KW-0472">Membrane</keyword>
<dbReference type="InterPro" id="IPR007379">
    <property type="entry name" value="Tim44-like_dom"/>
</dbReference>
<evidence type="ECO:0000256" key="6">
    <source>
        <dbReference type="ARBA" id="ARBA00022792"/>
    </source>
</evidence>
<dbReference type="Gene3D" id="3.10.450.240">
    <property type="match status" value="1"/>
</dbReference>
<evidence type="ECO:0000256" key="18">
    <source>
        <dbReference type="SAM" id="MobiDB-lite"/>
    </source>
</evidence>
<keyword evidence="8 16" id="KW-0653">Protein transport</keyword>
<dbReference type="FunFam" id="3.10.450.240:FF:000001">
    <property type="entry name" value="Mitochondrial import inner membrane translocase subunit TIM44"/>
    <property type="match status" value="1"/>
</dbReference>
<dbReference type="InterPro" id="IPR017303">
    <property type="entry name" value="Tim44"/>
</dbReference>
<dbReference type="PANTHER" id="PTHR10721">
    <property type="entry name" value="MITOCHONDRIAL IMPORT INNER MEMBRANE TRANSLOCASE SUBUNIT TIM44"/>
    <property type="match status" value="1"/>
</dbReference>
<evidence type="ECO:0000256" key="3">
    <source>
        <dbReference type="ARBA" id="ARBA00022448"/>
    </source>
</evidence>
<feature type="coiled-coil region" evidence="17">
    <location>
        <begin position="89"/>
        <end position="139"/>
    </location>
</feature>
<dbReference type="GO" id="GO:0051087">
    <property type="term" value="F:protein-folding chaperone binding"/>
    <property type="evidence" value="ECO:0007669"/>
    <property type="project" value="InterPro"/>
</dbReference>
<name>A0A067QYX4_ZOONE</name>
<evidence type="ECO:0000256" key="10">
    <source>
        <dbReference type="ARBA" id="ARBA00023010"/>
    </source>
</evidence>
<keyword evidence="5" id="KW-0547">Nucleotide-binding</keyword>
<comment type="subunit">
    <text evidence="14">Probable component of the PAM complex at least composed of a mitochondrial HSP70 protein, GRPEL1 or GRPEL2, TIMM44, TIMM16/PAM16 and TIMM14/DNAJC19. The complex interacts with the TIMM23 component of the TIM23 complex. Interacts with SLC25A4/ANT1 and SLC25A5/ANT2; leading to inhibit the presequence translocase TIMM23, thereby promoting stabilization of PINK1.</text>
</comment>
<evidence type="ECO:0000256" key="1">
    <source>
        <dbReference type="ARBA" id="ARBA00004443"/>
    </source>
</evidence>
<dbReference type="GO" id="GO:0005743">
    <property type="term" value="C:mitochondrial inner membrane"/>
    <property type="evidence" value="ECO:0007669"/>
    <property type="project" value="UniProtKB-SubCell"/>
</dbReference>
<feature type="region of interest" description="Disordered" evidence="18">
    <location>
        <begin position="1"/>
        <end position="35"/>
    </location>
</feature>
<dbReference type="InterPro" id="IPR032710">
    <property type="entry name" value="NTF2-like_dom_sf"/>
</dbReference>
<keyword evidence="4" id="KW-0597">Phosphoprotein</keyword>
<comment type="similarity">
    <text evidence="2 16">Belongs to the Tim44 family.</text>
</comment>
<evidence type="ECO:0000256" key="17">
    <source>
        <dbReference type="SAM" id="Coils"/>
    </source>
</evidence>
<dbReference type="InterPro" id="IPR039544">
    <property type="entry name" value="Tim44-like"/>
</dbReference>
<proteinExistence type="inferred from homology"/>
<evidence type="ECO:0000256" key="15">
    <source>
        <dbReference type="ARBA" id="ARBA00074309"/>
    </source>
</evidence>
<dbReference type="FunCoup" id="A0A067QYX4">
    <property type="interactions" value="1781"/>
</dbReference>
<evidence type="ECO:0000256" key="8">
    <source>
        <dbReference type="ARBA" id="ARBA00022927"/>
    </source>
</evidence>
<comment type="subcellular location">
    <subcellularLocation>
        <location evidence="1">Mitochondrion inner membrane</location>
        <topology evidence="1">Peripheral membrane protein</topology>
        <orientation evidence="1">Matrix side</orientation>
    </subcellularLocation>
</comment>
<accession>A0A067QYX4</accession>